<keyword evidence="2 6" id="KW-0812">Transmembrane</keyword>
<evidence type="ECO:0000256" key="1">
    <source>
        <dbReference type="ARBA" id="ARBA00004141"/>
    </source>
</evidence>
<dbReference type="Gene3D" id="1.20.1530.20">
    <property type="match status" value="1"/>
</dbReference>
<dbReference type="AlphaFoldDB" id="A0A507BYJ1"/>
<feature type="transmembrane region" description="Helical" evidence="6">
    <location>
        <begin position="40"/>
        <end position="59"/>
    </location>
</feature>
<evidence type="ECO:0000256" key="6">
    <source>
        <dbReference type="SAM" id="Phobius"/>
    </source>
</evidence>
<keyword evidence="3 6" id="KW-1133">Transmembrane helix</keyword>
<dbReference type="InterPro" id="IPR006153">
    <property type="entry name" value="Cation/H_exchanger_TM"/>
</dbReference>
<reference evidence="8 9" key="1">
    <citation type="journal article" date="2019" name="Sci. Rep.">
        <title>Comparative genomics of chytrid fungi reveal insights into the obligate biotrophic and pathogenic lifestyle of Synchytrium endobioticum.</title>
        <authorList>
            <person name="van de Vossenberg B.T.L.H."/>
            <person name="Warris S."/>
            <person name="Nguyen H.D.T."/>
            <person name="van Gent-Pelzer M.P.E."/>
            <person name="Joly D.L."/>
            <person name="van de Geest H.C."/>
            <person name="Bonants P.J.M."/>
            <person name="Smith D.S."/>
            <person name="Levesque C.A."/>
            <person name="van der Lee T.A.J."/>
        </authorList>
    </citation>
    <scope>NUCLEOTIDE SEQUENCE [LARGE SCALE GENOMIC DNA]</scope>
    <source>
        <strain evidence="8 9">JEL517</strain>
    </source>
</reference>
<name>A0A507BYJ1_9FUNG</name>
<organism evidence="8 9">
    <name type="scientific">Synchytrium microbalum</name>
    <dbReference type="NCBI Taxonomy" id="1806994"/>
    <lineage>
        <taxon>Eukaryota</taxon>
        <taxon>Fungi</taxon>
        <taxon>Fungi incertae sedis</taxon>
        <taxon>Chytridiomycota</taxon>
        <taxon>Chytridiomycota incertae sedis</taxon>
        <taxon>Chytridiomycetes</taxon>
        <taxon>Synchytriales</taxon>
        <taxon>Synchytriaceae</taxon>
        <taxon>Synchytrium</taxon>
    </lineage>
</organism>
<dbReference type="Proteomes" id="UP000319731">
    <property type="component" value="Unassembled WGS sequence"/>
</dbReference>
<feature type="transmembrane region" description="Helical" evidence="6">
    <location>
        <begin position="392"/>
        <end position="415"/>
    </location>
</feature>
<comment type="subcellular location">
    <subcellularLocation>
        <location evidence="1">Membrane</location>
        <topology evidence="1">Multi-pass membrane protein</topology>
    </subcellularLocation>
</comment>
<feature type="transmembrane region" description="Helical" evidence="6">
    <location>
        <begin position="247"/>
        <end position="275"/>
    </location>
</feature>
<evidence type="ECO:0000256" key="5">
    <source>
        <dbReference type="SAM" id="MobiDB-lite"/>
    </source>
</evidence>
<dbReference type="STRING" id="1806994.A0A507BYJ1"/>
<sequence>MDTNPDMTHVYVMYSILGGFVISFGLVSLVVKDRLFLSDALVATILGIIIGPICLNIFNPEALFGKDSLDGVTLELSRVVIGIQVMAAGVSLPGDYLWRERGPLFWLLGPVMIYMWVVTAIGIYLICGTSVLEALTIAACVTPTDPVLCNSIVKGRFAEKRVALSVRLLLSAESGANDGLGYPFLFLPLFLMKYSTAGEAIGQWIARVVLYQIVLSVVVGILVGAVARKALKHATNRQWIDKESFLGFSIALAVFLMGTMSLAGSDDILACFIAGNALTWDQWLNERIEQTFFQEVLDSLFNLSYFVFVGARIPWYMYTMYYDQISYWRMILLALWVLVLRRAPILMAVYKLVPTLKTPMEAFFAGFFGPMGASALFYAMVAKIYLGDTLPILFPIVDFMVLSSVVVHGVSVPFFHLGLQRAETYTSWSRGRRTNYFMPSFEPYVPQFFRPFARFVVGHDHVLTPPGTPFELSRENLNDVEDNPALNKPVGARSIADEVNEEVEILSTATTPPSPTSTLSKKSPLSPRSKRVTHAIDGGASDADTGDLSTLPLSQSDTDRSGAVSLTPHNNQ</sequence>
<dbReference type="GO" id="GO:0005886">
    <property type="term" value="C:plasma membrane"/>
    <property type="evidence" value="ECO:0007669"/>
    <property type="project" value="InterPro"/>
</dbReference>
<protein>
    <recommendedName>
        <fullName evidence="7">Cation/H+ exchanger transmembrane domain-containing protein</fullName>
    </recommendedName>
</protein>
<feature type="transmembrane region" description="Helical" evidence="6">
    <location>
        <begin position="105"/>
        <end position="126"/>
    </location>
</feature>
<feature type="transmembrane region" description="Helical" evidence="6">
    <location>
        <begin position="362"/>
        <end position="386"/>
    </location>
</feature>
<gene>
    <name evidence="8" type="ORF">SmJEL517_g06074</name>
</gene>
<feature type="domain" description="Cation/H+ exchanger transmembrane" evidence="7">
    <location>
        <begin position="27"/>
        <end position="415"/>
    </location>
</feature>
<keyword evidence="4 6" id="KW-0472">Membrane</keyword>
<dbReference type="InterPro" id="IPR004712">
    <property type="entry name" value="Na+/H+_antiporter_fungi"/>
</dbReference>
<dbReference type="GO" id="GO:0120029">
    <property type="term" value="P:proton export across plasma membrane"/>
    <property type="evidence" value="ECO:0007669"/>
    <property type="project" value="InterPro"/>
</dbReference>
<dbReference type="GO" id="GO:0036376">
    <property type="term" value="P:sodium ion export across plasma membrane"/>
    <property type="evidence" value="ECO:0007669"/>
    <property type="project" value="InterPro"/>
</dbReference>
<evidence type="ECO:0000313" key="9">
    <source>
        <dbReference type="Proteomes" id="UP000319731"/>
    </source>
</evidence>
<dbReference type="PANTHER" id="PTHR31382:SF1">
    <property type="entry name" value="SODIUM ION_PROTON EXCHANGER (EUROFUNG)"/>
    <property type="match status" value="1"/>
</dbReference>
<keyword evidence="9" id="KW-1185">Reference proteome</keyword>
<dbReference type="RefSeq" id="XP_031022020.1">
    <property type="nucleotide sequence ID" value="XM_031172000.1"/>
</dbReference>
<feature type="transmembrane region" description="Helical" evidence="6">
    <location>
        <begin position="208"/>
        <end position="227"/>
    </location>
</feature>
<feature type="compositionally biased region" description="Low complexity" evidence="5">
    <location>
        <begin position="506"/>
        <end position="527"/>
    </location>
</feature>
<dbReference type="GeneID" id="42007297"/>
<evidence type="ECO:0000259" key="7">
    <source>
        <dbReference type="Pfam" id="PF00999"/>
    </source>
</evidence>
<accession>A0A507BYJ1</accession>
<feature type="compositionally biased region" description="Polar residues" evidence="5">
    <location>
        <begin position="547"/>
        <end position="556"/>
    </location>
</feature>
<dbReference type="InterPro" id="IPR038770">
    <property type="entry name" value="Na+/solute_symporter_sf"/>
</dbReference>
<dbReference type="PANTHER" id="PTHR31382">
    <property type="entry name" value="NA(+)/H(+) ANTIPORTER"/>
    <property type="match status" value="1"/>
</dbReference>
<evidence type="ECO:0000256" key="3">
    <source>
        <dbReference type="ARBA" id="ARBA00022989"/>
    </source>
</evidence>
<proteinExistence type="predicted"/>
<dbReference type="GO" id="GO:0042391">
    <property type="term" value="P:regulation of membrane potential"/>
    <property type="evidence" value="ECO:0007669"/>
    <property type="project" value="InterPro"/>
</dbReference>
<evidence type="ECO:0000256" key="2">
    <source>
        <dbReference type="ARBA" id="ARBA00022692"/>
    </source>
</evidence>
<dbReference type="Pfam" id="PF00999">
    <property type="entry name" value="Na_H_Exchanger"/>
    <property type="match status" value="1"/>
</dbReference>
<comment type="caution">
    <text evidence="8">The sequence shown here is derived from an EMBL/GenBank/DDBJ whole genome shotgun (WGS) entry which is preliminary data.</text>
</comment>
<feature type="transmembrane region" description="Helical" evidence="6">
    <location>
        <begin position="12"/>
        <end position="31"/>
    </location>
</feature>
<dbReference type="OrthoDB" id="2190219at2759"/>
<dbReference type="EMBL" id="QEAO01000074">
    <property type="protein sequence ID" value="TPX30343.1"/>
    <property type="molecule type" value="Genomic_DNA"/>
</dbReference>
<evidence type="ECO:0000313" key="8">
    <source>
        <dbReference type="EMBL" id="TPX30343.1"/>
    </source>
</evidence>
<dbReference type="GO" id="GO:0015385">
    <property type="term" value="F:sodium:proton antiporter activity"/>
    <property type="evidence" value="ECO:0007669"/>
    <property type="project" value="InterPro"/>
</dbReference>
<feature type="transmembrane region" description="Helical" evidence="6">
    <location>
        <begin position="327"/>
        <end position="350"/>
    </location>
</feature>
<feature type="region of interest" description="Disordered" evidence="5">
    <location>
        <begin position="506"/>
        <end position="572"/>
    </location>
</feature>
<evidence type="ECO:0000256" key="4">
    <source>
        <dbReference type="ARBA" id="ARBA00023136"/>
    </source>
</evidence>